<feature type="binding site" evidence="3">
    <location>
        <position position="101"/>
    </location>
    <ligand>
        <name>substrate</name>
    </ligand>
</feature>
<dbReference type="PANTHER" id="PTHR10907:SF47">
    <property type="entry name" value="REGUCALCIN"/>
    <property type="match status" value="1"/>
</dbReference>
<evidence type="ECO:0000256" key="3">
    <source>
        <dbReference type="PIRSR" id="PIRSR605511-2"/>
    </source>
</evidence>
<dbReference type="GeneID" id="34223046"/>
<dbReference type="InterPro" id="IPR005511">
    <property type="entry name" value="SMP-30"/>
</dbReference>
<keyword evidence="3" id="KW-0479">Metal-binding</keyword>
<name>A0A075LNG7_9BACI</name>
<protein>
    <submittedName>
        <fullName evidence="5">SMP-30/gluconolaconase/LRE domain protein</fullName>
    </submittedName>
</protein>
<dbReference type="OrthoDB" id="2633250at2"/>
<dbReference type="AlphaFoldDB" id="A0A075LNG7"/>
<dbReference type="GO" id="GO:0005509">
    <property type="term" value="F:calcium ion binding"/>
    <property type="evidence" value="ECO:0007669"/>
    <property type="project" value="TreeGrafter"/>
</dbReference>
<dbReference type="HOGENOM" id="CLU_036110_3_2_9"/>
<evidence type="ECO:0000259" key="4">
    <source>
        <dbReference type="Pfam" id="PF08450"/>
    </source>
</evidence>
<feature type="binding site" evidence="3">
    <location>
        <position position="147"/>
    </location>
    <ligand>
        <name>a divalent metal cation</name>
        <dbReference type="ChEBI" id="CHEBI:60240"/>
    </ligand>
</feature>
<dbReference type="SUPFAM" id="SSF63829">
    <property type="entry name" value="Calcium-dependent phosphotriesterase"/>
    <property type="match status" value="1"/>
</dbReference>
<feature type="active site" description="Proton donor/acceptor" evidence="2">
    <location>
        <position position="195"/>
    </location>
</feature>
<dbReference type="Pfam" id="PF08450">
    <property type="entry name" value="SGL"/>
    <property type="match status" value="1"/>
</dbReference>
<feature type="domain" description="SMP-30/Gluconolactonase/LRE-like region" evidence="4">
    <location>
        <begin position="14"/>
        <end position="255"/>
    </location>
</feature>
<dbReference type="RefSeq" id="WP_038564211.1">
    <property type="nucleotide sequence ID" value="NZ_CP008876.1"/>
</dbReference>
<dbReference type="InterPro" id="IPR013658">
    <property type="entry name" value="SGL"/>
</dbReference>
<organism evidence="5 6">
    <name type="scientific">Terribacillus saccharophilus</name>
    <dbReference type="NCBI Taxonomy" id="361277"/>
    <lineage>
        <taxon>Bacteria</taxon>
        <taxon>Bacillati</taxon>
        <taxon>Bacillota</taxon>
        <taxon>Bacilli</taxon>
        <taxon>Bacillales</taxon>
        <taxon>Bacillaceae</taxon>
        <taxon>Terribacillus</taxon>
    </lineage>
</organism>
<evidence type="ECO:0000313" key="6">
    <source>
        <dbReference type="Proteomes" id="UP000027980"/>
    </source>
</evidence>
<dbReference type="GO" id="GO:0019853">
    <property type="term" value="P:L-ascorbic acid biosynthetic process"/>
    <property type="evidence" value="ECO:0007669"/>
    <property type="project" value="TreeGrafter"/>
</dbReference>
<keyword evidence="3" id="KW-0862">Zinc</keyword>
<comment type="cofactor">
    <cofactor evidence="3">
        <name>Zn(2+)</name>
        <dbReference type="ChEBI" id="CHEBI:29105"/>
    </cofactor>
    <text evidence="3">Binds 1 divalent metal cation per subunit.</text>
</comment>
<feature type="binding site" evidence="3">
    <location>
        <position position="16"/>
    </location>
    <ligand>
        <name>a divalent metal cation</name>
        <dbReference type="ChEBI" id="CHEBI:60240"/>
    </ligand>
</feature>
<evidence type="ECO:0000256" key="1">
    <source>
        <dbReference type="ARBA" id="ARBA00008853"/>
    </source>
</evidence>
<dbReference type="EMBL" id="CP008876">
    <property type="protein sequence ID" value="AIF67924.1"/>
    <property type="molecule type" value="Genomic_DNA"/>
</dbReference>
<evidence type="ECO:0000256" key="2">
    <source>
        <dbReference type="PIRSR" id="PIRSR605511-1"/>
    </source>
</evidence>
<dbReference type="InterPro" id="IPR011042">
    <property type="entry name" value="6-blade_b-propeller_TolB-like"/>
</dbReference>
<sequence>MAEAKLLIDAKQSLAEGPFWREETDELYWVDINGQAIHVYNTKTKEQREIPVDQKVGAVVLKKDGGLIMAMEEGIYETDSELKAKVLLHSPETDRPSNRFNDGKADPYGRLWAGTMPKKGSGYKGAFYRMEVDQTLTRVIDGIGNSNGLAWSPDHKYFYYIDTPTGEVQCFDYDGEKGEISNPRTVVSFKDGKPDGMTIDEEGNLWIAHYGGSKVSRWNPETGERLQDVHLPVSQVTSCAFGGPERKTLFITTARQSLTEEDLKKEPLAGGIFVYETDVVGAPSYRFGK</sequence>
<comment type="similarity">
    <text evidence="1">Belongs to the SMP-30/CGR1 family.</text>
</comment>
<dbReference type="Gene3D" id="2.120.10.30">
    <property type="entry name" value="TolB, C-terminal domain"/>
    <property type="match status" value="1"/>
</dbReference>
<feature type="binding site" evidence="3">
    <location>
        <position position="99"/>
    </location>
    <ligand>
        <name>substrate</name>
    </ligand>
</feature>
<dbReference type="KEGG" id="tap:GZ22_15645"/>
<gene>
    <name evidence="5" type="ORF">GZ22_15645</name>
</gene>
<dbReference type="Proteomes" id="UP000027980">
    <property type="component" value="Chromosome"/>
</dbReference>
<evidence type="ECO:0000313" key="5">
    <source>
        <dbReference type="EMBL" id="AIF67924.1"/>
    </source>
</evidence>
<dbReference type="PANTHER" id="PTHR10907">
    <property type="entry name" value="REGUCALCIN"/>
    <property type="match status" value="1"/>
</dbReference>
<feature type="binding site" evidence="3">
    <location>
        <position position="195"/>
    </location>
    <ligand>
        <name>a divalent metal cation</name>
        <dbReference type="ChEBI" id="CHEBI:60240"/>
    </ligand>
</feature>
<accession>A0A075LNG7</accession>
<dbReference type="GO" id="GO:0004341">
    <property type="term" value="F:gluconolactonase activity"/>
    <property type="evidence" value="ECO:0007669"/>
    <property type="project" value="TreeGrafter"/>
</dbReference>
<dbReference type="PRINTS" id="PR01790">
    <property type="entry name" value="SMP30FAMILY"/>
</dbReference>
<proteinExistence type="inferred from homology"/>
<reference evidence="5 6" key="1">
    <citation type="submission" date="2014-07" db="EMBL/GenBank/DDBJ databases">
        <title>Complete genome sequence of a moderately halophilic bacterium Terribacillus aidingensis MP602, isolated from Cryptomeria fortunei in Tianmu mountain in China.</title>
        <authorList>
            <person name="Wang Y."/>
            <person name="Lu P."/>
            <person name="Zhang L."/>
        </authorList>
    </citation>
    <scope>NUCLEOTIDE SEQUENCE [LARGE SCALE GENOMIC DNA]</scope>
    <source>
        <strain evidence="5 6">MP602</strain>
    </source>
</reference>